<protein>
    <submittedName>
        <fullName evidence="4">Uncharacterized protein</fullName>
    </submittedName>
</protein>
<keyword evidence="3" id="KW-1133">Transmembrane helix</keyword>
<feature type="coiled-coil region" evidence="1">
    <location>
        <begin position="27"/>
        <end position="54"/>
    </location>
</feature>
<evidence type="ECO:0000256" key="1">
    <source>
        <dbReference type="SAM" id="Coils"/>
    </source>
</evidence>
<keyword evidence="3" id="KW-0472">Membrane</keyword>
<evidence type="ECO:0000256" key="3">
    <source>
        <dbReference type="SAM" id="Phobius"/>
    </source>
</evidence>
<keyword evidence="1" id="KW-0175">Coiled coil</keyword>
<accession>A0A8H6M2E9</accession>
<feature type="transmembrane region" description="Helical" evidence="3">
    <location>
        <begin position="401"/>
        <end position="419"/>
    </location>
</feature>
<feature type="region of interest" description="Disordered" evidence="2">
    <location>
        <begin position="1210"/>
        <end position="1230"/>
    </location>
</feature>
<feature type="region of interest" description="Disordered" evidence="2">
    <location>
        <begin position="104"/>
        <end position="154"/>
    </location>
</feature>
<dbReference type="OrthoDB" id="1938591at2759"/>
<evidence type="ECO:0000313" key="4">
    <source>
        <dbReference type="EMBL" id="KAF6749781.1"/>
    </source>
</evidence>
<comment type="caution">
    <text evidence="4">The sequence shown here is derived from an EMBL/GenBank/DDBJ whole genome shotgun (WGS) entry which is preliminary data.</text>
</comment>
<feature type="compositionally biased region" description="Low complexity" evidence="2">
    <location>
        <begin position="803"/>
        <end position="827"/>
    </location>
</feature>
<reference evidence="4 5" key="1">
    <citation type="submission" date="2020-07" db="EMBL/GenBank/DDBJ databases">
        <title>Comparative genomics of pyrophilous fungi reveals a link between fire events and developmental genes.</title>
        <authorList>
            <consortium name="DOE Joint Genome Institute"/>
            <person name="Steindorff A.S."/>
            <person name="Carver A."/>
            <person name="Calhoun S."/>
            <person name="Stillman K."/>
            <person name="Liu H."/>
            <person name="Lipzen A."/>
            <person name="Pangilinan J."/>
            <person name="Labutti K."/>
            <person name="Bruns T.D."/>
            <person name="Grigoriev I.V."/>
        </authorList>
    </citation>
    <scope>NUCLEOTIDE SEQUENCE [LARGE SCALE GENOMIC DNA]</scope>
    <source>
        <strain evidence="4 5">CBS 144469</strain>
    </source>
</reference>
<feature type="compositionally biased region" description="Low complexity" evidence="2">
    <location>
        <begin position="1029"/>
        <end position="1053"/>
    </location>
</feature>
<evidence type="ECO:0000256" key="2">
    <source>
        <dbReference type="SAM" id="MobiDB-lite"/>
    </source>
</evidence>
<feature type="compositionally biased region" description="Polar residues" evidence="2">
    <location>
        <begin position="971"/>
        <end position="997"/>
    </location>
</feature>
<feature type="compositionally biased region" description="Polar residues" evidence="2">
    <location>
        <begin position="778"/>
        <end position="797"/>
    </location>
</feature>
<feature type="region of interest" description="Disordered" evidence="2">
    <location>
        <begin position="170"/>
        <end position="211"/>
    </location>
</feature>
<sequence>MSVMPQNMSSQMLANQPNQMRQRTLNVLELQEHASQLQIAIQNEENRLKHLSTSVTQKKEILHKMVNAIQIVAAQNPQYLGRDSGTATSWTTQGDPAQPFDNGWHRGGAATSHPEVTPVNHQAGLPQRSDQQQPIPQRGPGAPLMGQPQGANGGATFGAVITGQPPFGQVMNNACRPNDSASSLSRGGATSSVTAQGHSPPSNQKSSKVSLLERVTGQIRYLETVKEQLELGLKSGVPGLPFLLSLTAYNTQTTTRPPARQAFPTALTYYGLFRSSHCQNAAPATRVLPPTTGPDTDARPSASSLRRYISGIPLVGGVTMTALSCPHLRVPDLESFADSLTTILQGRHPQPTSSRTQTILSTAHRDTVYFTLALVYSLSIGTYLIIGLLDATIFRPRPNSIPILRLVLFLCIFISNTSARDLPQFTGMDAKTSCPIPCMSPTNAEPIYAPRSAAIFVTGYAPRSAAIFVTGYAPRWTPSSSPALTSWGPGSLNTLTKRMPGSNVAAHRAGVSTALQEVLKRLVLLLWPCLDRYRISAFEGTDADGLERVKLDFKCISLPNMPSHEVPPDQRVAYDSTLKQLFPLVSDMEVKLPLFYALVKQEEVIRKLVAMVSSPELRQMLAETTRLNDMFVNAVRMVQLAQVHAQQQSNYLHKYHSKPPLTCPHHNFALLSLSTLGTWTIEHKQAHPSNTLPVTNAPRRMAQQVPTTIECKQAHPSNILPVTNGPRRMAQQVPTTAVKQAFAQDHSSTSITPSRWSQSALLAEPSSTTTAVPGFGQHRQSPWTTRPDSSQNSSSKQWKAPHSDPNTPSPSHSNTTSPASSASPQTPLNLETDSARIQGGNASPPSVRLAVKALTLTSLLSRALGLCQLSPLCPWLSYSALIHPVTLYPFNIYSRHGPAVARQYVTIECKQAHPSNILPVTNAPCRMAQRVPTTIERKQAHPSNILPVTNGPRRMAQQVPTTAVKQAFAQDHSSTSITPSRWSQSALLAEPSSTTTAVPGFGQHRQSPWTTRPDSSQNSSSKQWKAPHSDPNTPSPSHSNTTSPASSASPQTPLNLETDSARIQGGNASPPSVRLAVKALTLTSLLSRALGLCQLSPLCPRLSYSALIHPVTLYPFNIYSRHGPAVARQYVTIERKQAHPSNILPVTNAPRRMAQRVPTTIERKQAHPSNILPVTNGPRRMAQQVPTNPSVDNCILSNFETAVKQDFAQDHSSTSITPSRWSQSAPLAEPSGTSHVVITTWPSYTSQPSACPPTIEVCDANSILVADLSDTPDYDYPPWNGRLASVHAQDSEEAPPKAKTEPPKRRVPKTEASGRCCKFALRSCTHTAVTCVP</sequence>
<organism evidence="4 5">
    <name type="scientific">Ephemerocybe angulata</name>
    <dbReference type="NCBI Taxonomy" id="980116"/>
    <lineage>
        <taxon>Eukaryota</taxon>
        <taxon>Fungi</taxon>
        <taxon>Dikarya</taxon>
        <taxon>Basidiomycota</taxon>
        <taxon>Agaricomycotina</taxon>
        <taxon>Agaricomycetes</taxon>
        <taxon>Agaricomycetidae</taxon>
        <taxon>Agaricales</taxon>
        <taxon>Agaricineae</taxon>
        <taxon>Psathyrellaceae</taxon>
        <taxon>Ephemerocybe</taxon>
    </lineage>
</organism>
<name>A0A8H6M2E9_9AGAR</name>
<feature type="compositionally biased region" description="Basic and acidic residues" evidence="2">
    <location>
        <begin position="1294"/>
        <end position="1304"/>
    </location>
</feature>
<keyword evidence="5" id="KW-1185">Reference proteome</keyword>
<keyword evidence="3" id="KW-0812">Transmembrane</keyword>
<feature type="transmembrane region" description="Helical" evidence="3">
    <location>
        <begin position="368"/>
        <end position="389"/>
    </location>
</feature>
<feature type="region of interest" description="Disordered" evidence="2">
    <location>
        <begin position="1286"/>
        <end position="1309"/>
    </location>
</feature>
<feature type="compositionally biased region" description="Polar residues" evidence="2">
    <location>
        <begin position="1004"/>
        <end position="1023"/>
    </location>
</feature>
<feature type="compositionally biased region" description="Polar residues" evidence="2">
    <location>
        <begin position="179"/>
        <end position="209"/>
    </location>
</feature>
<feature type="compositionally biased region" description="Polar residues" evidence="2">
    <location>
        <begin position="745"/>
        <end position="771"/>
    </location>
</feature>
<feature type="region of interest" description="Disordered" evidence="2">
    <location>
        <begin position="966"/>
        <end position="1055"/>
    </location>
</feature>
<evidence type="ECO:0000313" key="5">
    <source>
        <dbReference type="Proteomes" id="UP000521943"/>
    </source>
</evidence>
<proteinExistence type="predicted"/>
<dbReference type="Proteomes" id="UP000521943">
    <property type="component" value="Unassembled WGS sequence"/>
</dbReference>
<gene>
    <name evidence="4" type="ORF">DFP72DRAFT_852344</name>
</gene>
<feature type="region of interest" description="Disordered" evidence="2">
    <location>
        <begin position="740"/>
        <end position="829"/>
    </location>
</feature>
<dbReference type="EMBL" id="JACGCI010000061">
    <property type="protein sequence ID" value="KAF6749781.1"/>
    <property type="molecule type" value="Genomic_DNA"/>
</dbReference>